<gene>
    <name evidence="1" type="ORF">SAMN05444337_1752</name>
</gene>
<dbReference type="AlphaFoldDB" id="A0A1M6I3Z2"/>
<keyword evidence="2" id="KW-1185">Reference proteome</keyword>
<name>A0A1M6I3Z2_9FLAO</name>
<evidence type="ECO:0000313" key="2">
    <source>
        <dbReference type="Proteomes" id="UP000184232"/>
    </source>
</evidence>
<sequence>MFRSFKFGFLKNMNNHYIYCLEEVADVEAANNSIILPALENLALHYGITNVYKTCDSIETFEESLSTLLYEDKHFKDYAIIYLVVKGKSNQINIGNYYFSFEEIAELFEGKLNDKIVHFSNLFQLDLEEETFQYFLDVTGAKAISGYSNRVPILSTILDNLFFSIYEEDDDMFSAVETLFEKQYALCKSLGFRLYY</sequence>
<dbReference type="EMBL" id="FQZH01000002">
    <property type="protein sequence ID" value="SHJ29074.1"/>
    <property type="molecule type" value="Genomic_DNA"/>
</dbReference>
<evidence type="ECO:0000313" key="1">
    <source>
        <dbReference type="EMBL" id="SHJ29074.1"/>
    </source>
</evidence>
<dbReference type="Pfam" id="PF20347">
    <property type="entry name" value="DUF6642"/>
    <property type="match status" value="1"/>
</dbReference>
<protein>
    <submittedName>
        <fullName evidence="1">Uncharacterized protein</fullName>
    </submittedName>
</protein>
<proteinExistence type="predicted"/>
<reference evidence="1 2" key="1">
    <citation type="submission" date="2016-11" db="EMBL/GenBank/DDBJ databases">
        <authorList>
            <person name="Jaros S."/>
            <person name="Januszkiewicz K."/>
            <person name="Wedrychowicz H."/>
        </authorList>
    </citation>
    <scope>NUCLEOTIDE SEQUENCE [LARGE SCALE GENOMIC DNA]</scope>
    <source>
        <strain evidence="1 2">DSM 22807</strain>
    </source>
</reference>
<organism evidence="1 2">
    <name type="scientific">Flavobacterium haoranii</name>
    <dbReference type="NCBI Taxonomy" id="683124"/>
    <lineage>
        <taxon>Bacteria</taxon>
        <taxon>Pseudomonadati</taxon>
        <taxon>Bacteroidota</taxon>
        <taxon>Flavobacteriia</taxon>
        <taxon>Flavobacteriales</taxon>
        <taxon>Flavobacteriaceae</taxon>
        <taxon>Flavobacterium</taxon>
    </lineage>
</organism>
<dbReference type="InterPro" id="IPR046584">
    <property type="entry name" value="DUF6642"/>
</dbReference>
<dbReference type="STRING" id="683124.SAMN05444337_1752"/>
<dbReference type="Proteomes" id="UP000184232">
    <property type="component" value="Unassembled WGS sequence"/>
</dbReference>
<accession>A0A1M6I3Z2</accession>